<gene>
    <name evidence="2" type="primary">Contig3715.g162</name>
    <name evidence="2" type="ORF">STYLEM_13968</name>
</gene>
<dbReference type="InParanoid" id="A0A078ARU9"/>
<accession>A0A078ARU9</accession>
<dbReference type="AlphaFoldDB" id="A0A078ARU9"/>
<keyword evidence="3" id="KW-1185">Reference proteome</keyword>
<proteinExistence type="predicted"/>
<sequence length="155" mass="17663">MTSSEPDCIRRCGCEPLGTLAQIQKCQANCDSYGFEPICKESCNNIYRHASNASATSNFTQYLPPQALKFLIQSNVIEIENKEPLFEANQSFEYLYIMNVVVFIIAGISITAYLSKKVYDKYLESQEIDCDFMFYQKLEAKTGLQTQPKSQYSLL</sequence>
<name>A0A078ARU9_STYLE</name>
<keyword evidence="1" id="KW-0812">Transmembrane</keyword>
<evidence type="ECO:0000313" key="2">
    <source>
        <dbReference type="EMBL" id="CDW84899.1"/>
    </source>
</evidence>
<protein>
    <recommendedName>
        <fullName evidence="4">Transmembrane protein</fullName>
    </recommendedName>
</protein>
<organism evidence="2 3">
    <name type="scientific">Stylonychia lemnae</name>
    <name type="common">Ciliate</name>
    <dbReference type="NCBI Taxonomy" id="5949"/>
    <lineage>
        <taxon>Eukaryota</taxon>
        <taxon>Sar</taxon>
        <taxon>Alveolata</taxon>
        <taxon>Ciliophora</taxon>
        <taxon>Intramacronucleata</taxon>
        <taxon>Spirotrichea</taxon>
        <taxon>Stichotrichia</taxon>
        <taxon>Sporadotrichida</taxon>
        <taxon>Oxytrichidae</taxon>
        <taxon>Stylonychinae</taxon>
        <taxon>Stylonychia</taxon>
    </lineage>
</organism>
<feature type="transmembrane region" description="Helical" evidence="1">
    <location>
        <begin position="94"/>
        <end position="114"/>
    </location>
</feature>
<dbReference type="EMBL" id="CCKQ01013258">
    <property type="protein sequence ID" value="CDW84899.1"/>
    <property type="molecule type" value="Genomic_DNA"/>
</dbReference>
<evidence type="ECO:0000313" key="3">
    <source>
        <dbReference type="Proteomes" id="UP000039865"/>
    </source>
</evidence>
<evidence type="ECO:0000256" key="1">
    <source>
        <dbReference type="SAM" id="Phobius"/>
    </source>
</evidence>
<dbReference type="Proteomes" id="UP000039865">
    <property type="component" value="Unassembled WGS sequence"/>
</dbReference>
<keyword evidence="1" id="KW-0472">Membrane</keyword>
<evidence type="ECO:0008006" key="4">
    <source>
        <dbReference type="Google" id="ProtNLM"/>
    </source>
</evidence>
<keyword evidence="1" id="KW-1133">Transmembrane helix</keyword>
<reference evidence="2 3" key="1">
    <citation type="submission" date="2014-06" db="EMBL/GenBank/DDBJ databases">
        <authorList>
            <person name="Swart Estienne"/>
        </authorList>
    </citation>
    <scope>NUCLEOTIDE SEQUENCE [LARGE SCALE GENOMIC DNA]</scope>
    <source>
        <strain evidence="2 3">130c</strain>
    </source>
</reference>